<feature type="region of interest" description="Disordered" evidence="1">
    <location>
        <begin position="1"/>
        <end position="76"/>
    </location>
</feature>
<organism evidence="2 3">
    <name type="scientific">candidate division WOR-1 bacterium RIFCSPHIGHO2_01_FULL_53_15</name>
    <dbReference type="NCBI Taxonomy" id="1802564"/>
    <lineage>
        <taxon>Bacteria</taxon>
        <taxon>Bacillati</taxon>
        <taxon>Saganbacteria</taxon>
    </lineage>
</organism>
<accession>A0A1F4PYP1</accession>
<feature type="compositionally biased region" description="Low complexity" evidence="1">
    <location>
        <begin position="57"/>
        <end position="67"/>
    </location>
</feature>
<proteinExistence type="predicted"/>
<protein>
    <recommendedName>
        <fullName evidence="4">Flagellar hook-length control protein-like C-terminal domain-containing protein</fullName>
    </recommendedName>
</protein>
<name>A0A1F4PYP1_UNCSA</name>
<evidence type="ECO:0000313" key="3">
    <source>
        <dbReference type="Proteomes" id="UP000178724"/>
    </source>
</evidence>
<dbReference type="AlphaFoldDB" id="A0A1F4PYP1"/>
<evidence type="ECO:0000313" key="2">
    <source>
        <dbReference type="EMBL" id="OGB88815.1"/>
    </source>
</evidence>
<gene>
    <name evidence="2" type="ORF">A2625_02080</name>
</gene>
<evidence type="ECO:0008006" key="4">
    <source>
        <dbReference type="Google" id="ProtNLM"/>
    </source>
</evidence>
<dbReference type="Proteomes" id="UP000178724">
    <property type="component" value="Unassembled WGS sequence"/>
</dbReference>
<evidence type="ECO:0000256" key="1">
    <source>
        <dbReference type="SAM" id="MobiDB-lite"/>
    </source>
</evidence>
<dbReference type="EMBL" id="METM01000033">
    <property type="protein sequence ID" value="OGB88815.1"/>
    <property type="molecule type" value="Genomic_DNA"/>
</dbReference>
<feature type="compositionally biased region" description="Polar residues" evidence="1">
    <location>
        <begin position="23"/>
        <end position="38"/>
    </location>
</feature>
<reference evidence="2 3" key="1">
    <citation type="journal article" date="2016" name="Nat. Commun.">
        <title>Thousands of microbial genomes shed light on interconnected biogeochemical processes in an aquifer system.</title>
        <authorList>
            <person name="Anantharaman K."/>
            <person name="Brown C.T."/>
            <person name="Hug L.A."/>
            <person name="Sharon I."/>
            <person name="Castelle C.J."/>
            <person name="Probst A.J."/>
            <person name="Thomas B.C."/>
            <person name="Singh A."/>
            <person name="Wilkins M.J."/>
            <person name="Karaoz U."/>
            <person name="Brodie E.L."/>
            <person name="Williams K.H."/>
            <person name="Hubbard S.S."/>
            <person name="Banfield J.F."/>
        </authorList>
    </citation>
    <scope>NUCLEOTIDE SEQUENCE [LARGE SCALE GENOMIC DNA]</scope>
</reference>
<comment type="caution">
    <text evidence="2">The sequence shown here is derived from an EMBL/GenBank/DDBJ whole genome shotgun (WGS) entry which is preliminary data.</text>
</comment>
<sequence length="426" mass="45707">MGEMKTSGGGIHPGQPIIWPTGKPTSTPVSSAQETQTPGGVRTSVPQQAAPVKPSEAAAPATQARPAAPTPSAPSVARPLTVEDIRSHLLSLQVEPNDLNTKLASLMLRNGLEVSRGNLVKIFTMLQGTDKSSAMQEASVLLLMKGLDSPQAVKILGQFFSENPAQAAQMMALHNGLGNLTSALGMGKGLLDPALISQLTALLGAFDSTLENMTSKFATKSSAFSRGQAVNDMRALKALLQGLQNKAPAGDSAAAQALASALMEFQGKLDGLMQNMVAQAILSQSGRSAVNYHYQQIPNTMTTPTKDFEIVIKRDGEGKEARIDPRNTQVVMSMQTTNMGKMVVSLIVKDNKVYVIFVFNEKEYGDQGRSLIAKDFGEFQQKLADKNFLITGYQVKIDPAMANIKPYLIPMLPRLEDLLKRIDLEA</sequence>